<evidence type="ECO:0000313" key="2">
    <source>
        <dbReference type="EMBL" id="MBZ4034521.1"/>
    </source>
</evidence>
<sequence length="48" mass="5288">MSKKISKTLNDSMQSVTKVSIGDKITDGRTIQTPSSTLKPIIKPKEKK</sequence>
<feature type="compositionally biased region" description="Polar residues" evidence="1">
    <location>
        <begin position="29"/>
        <end position="38"/>
    </location>
</feature>
<evidence type="ECO:0000313" key="3">
    <source>
        <dbReference type="Proteomes" id="UP001139366"/>
    </source>
</evidence>
<comment type="caution">
    <text evidence="2">The sequence shown here is derived from an EMBL/GenBank/DDBJ whole genome shotgun (WGS) entry which is preliminary data.</text>
</comment>
<accession>A0A9X1KQU2</accession>
<feature type="region of interest" description="Disordered" evidence="1">
    <location>
        <begin position="25"/>
        <end position="48"/>
    </location>
</feature>
<gene>
    <name evidence="2" type="ORF">K6T82_07070</name>
</gene>
<organism evidence="2 3">
    <name type="scientific">Flavobacterium potami</name>
    <dbReference type="NCBI Taxonomy" id="2872310"/>
    <lineage>
        <taxon>Bacteria</taxon>
        <taxon>Pseudomonadati</taxon>
        <taxon>Bacteroidota</taxon>
        <taxon>Flavobacteriia</taxon>
        <taxon>Flavobacteriales</taxon>
        <taxon>Flavobacteriaceae</taxon>
        <taxon>Flavobacterium</taxon>
    </lineage>
</organism>
<reference evidence="2 3" key="1">
    <citation type="journal article" date="2023" name="Antonie Van Leeuwenhoek">
        <title>Flavobacterium potami sp. nov., a multi-metal resistance genes harbouring bacterium isolated from shallow river silt.</title>
        <authorList>
            <person name="Li S."/>
            <person name="Mao S."/>
            <person name="Mu W."/>
            <person name="Guo B."/>
            <person name="Li C."/>
            <person name="Zhu Q."/>
            <person name="Hou X."/>
            <person name="Zhao Y."/>
            <person name="Wei S."/>
            <person name="Liu H."/>
            <person name="Liu A."/>
        </authorList>
    </citation>
    <scope>NUCLEOTIDE SEQUENCE [LARGE SCALE GENOMIC DNA]</scope>
    <source>
        <strain evidence="2 3">17A</strain>
    </source>
</reference>
<dbReference type="RefSeq" id="WP_223705239.1">
    <property type="nucleotide sequence ID" value="NZ_JAINUY010000002.1"/>
</dbReference>
<keyword evidence="3" id="KW-1185">Reference proteome</keyword>
<proteinExistence type="predicted"/>
<dbReference type="Proteomes" id="UP001139366">
    <property type="component" value="Unassembled WGS sequence"/>
</dbReference>
<protein>
    <submittedName>
        <fullName evidence="2">Uncharacterized protein</fullName>
    </submittedName>
</protein>
<dbReference type="AlphaFoldDB" id="A0A9X1KQU2"/>
<dbReference type="EMBL" id="JAINUY010000002">
    <property type="protein sequence ID" value="MBZ4034521.1"/>
    <property type="molecule type" value="Genomic_DNA"/>
</dbReference>
<evidence type="ECO:0000256" key="1">
    <source>
        <dbReference type="SAM" id="MobiDB-lite"/>
    </source>
</evidence>
<name>A0A9X1KQU2_9FLAO</name>